<proteinExistence type="predicted"/>
<dbReference type="RefSeq" id="WP_218476731.1">
    <property type="nucleotide sequence ID" value="NZ_BAABJN010000018.1"/>
</dbReference>
<protein>
    <recommendedName>
        <fullName evidence="3">Secreted protein</fullName>
    </recommendedName>
</protein>
<dbReference type="Proteomes" id="UP000694257">
    <property type="component" value="Chromosome"/>
</dbReference>
<dbReference type="EMBL" id="CP078145">
    <property type="protein sequence ID" value="QXN94250.1"/>
    <property type="molecule type" value="Genomic_DNA"/>
</dbReference>
<reference evidence="1 2" key="1">
    <citation type="submission" date="2021-07" db="EMBL/GenBank/DDBJ databases">
        <title>Whole Genome Sequence of Nocardia Iowensis.</title>
        <authorList>
            <person name="Lamm A."/>
            <person name="Collins-Fairclough A.M."/>
            <person name="Bunk B."/>
            <person name="Sproer C."/>
        </authorList>
    </citation>
    <scope>NUCLEOTIDE SEQUENCE [LARGE SCALE GENOMIC DNA]</scope>
    <source>
        <strain evidence="1 2">NRRL 5646</strain>
    </source>
</reference>
<name>A0ABX8S0U4_NOCIO</name>
<evidence type="ECO:0000313" key="1">
    <source>
        <dbReference type="EMBL" id="QXN94250.1"/>
    </source>
</evidence>
<gene>
    <name evidence="1" type="ORF">KV110_15030</name>
</gene>
<organism evidence="1 2">
    <name type="scientific">Nocardia iowensis</name>
    <dbReference type="NCBI Taxonomy" id="204891"/>
    <lineage>
        <taxon>Bacteria</taxon>
        <taxon>Bacillati</taxon>
        <taxon>Actinomycetota</taxon>
        <taxon>Actinomycetes</taxon>
        <taxon>Mycobacteriales</taxon>
        <taxon>Nocardiaceae</taxon>
        <taxon>Nocardia</taxon>
    </lineage>
</organism>
<sequence length="82" mass="7992">MRHTLRTTLRVGTGTAVVAAAIVAGLGPASAQIPLEAHTAAEPAPVAGPQYCLDTNPMNPGINLAACLASLSASISGAKTGG</sequence>
<evidence type="ECO:0000313" key="2">
    <source>
        <dbReference type="Proteomes" id="UP000694257"/>
    </source>
</evidence>
<evidence type="ECO:0008006" key="3">
    <source>
        <dbReference type="Google" id="ProtNLM"/>
    </source>
</evidence>
<keyword evidence="2" id="KW-1185">Reference proteome</keyword>
<accession>A0ABX8S0U4</accession>